<evidence type="ECO:0000256" key="2">
    <source>
        <dbReference type="SAM" id="MobiDB-lite"/>
    </source>
</evidence>
<evidence type="ECO:0000313" key="6">
    <source>
        <dbReference type="Proteomes" id="UP001596154"/>
    </source>
</evidence>
<evidence type="ECO:0000259" key="3">
    <source>
        <dbReference type="Pfam" id="PF01408"/>
    </source>
</evidence>
<dbReference type="InterPro" id="IPR050463">
    <property type="entry name" value="Gfo/Idh/MocA_oxidrdct_glycsds"/>
</dbReference>
<protein>
    <submittedName>
        <fullName evidence="5">Gfo/Idh/MocA family protein</fullName>
    </submittedName>
</protein>
<organism evidence="5 6">
    <name type="scientific">Streptomyces bullii</name>
    <dbReference type="NCBI Taxonomy" id="349910"/>
    <lineage>
        <taxon>Bacteria</taxon>
        <taxon>Bacillati</taxon>
        <taxon>Actinomycetota</taxon>
        <taxon>Actinomycetes</taxon>
        <taxon>Kitasatosporales</taxon>
        <taxon>Streptomycetaceae</taxon>
        <taxon>Streptomyces</taxon>
    </lineage>
</organism>
<keyword evidence="1" id="KW-0560">Oxidoreductase</keyword>
<dbReference type="PANTHER" id="PTHR43818:SF11">
    <property type="entry name" value="BCDNA.GH03377"/>
    <property type="match status" value="1"/>
</dbReference>
<sequence length="414" mass="44361">MGQPQQQEGTETRTETGTDAGSDTGKPPLRVGMVGYAFMGAAHSQGWRTAGRVFDLPLNPELAVICGRDAGAVRAAADRHGWAATETDWRALVERDDVDLVDICTPGDSHAEIALAALAAGKHVLCEKPLANSVAEAEAMTRAAEQAHGRGQVAMVGFNYRRVPATALARRMVAEGRLGRLRHVRVAYLQDWLVDPQFPLTWRLRREQAGSGSLGDLGAHIVDLAQYLVGEPLAGVSALTETFVRERPLPGGPTSGLSAVSTVGTGAVTVDDAALFTGRFASGALASFEATRYATGRKNALRIELNGERGSLAFDLERLNELSYHDGTEPGGHAGFRRILVTEPDHPYLDAWWPPGHGLGYEHTFVHQARDLVHAVAEGRRPDPSFADGLQVQRVLAAVEESAEKNSVYTPIAA</sequence>
<accession>A0ABW0UQB5</accession>
<feature type="domain" description="GFO/IDH/MocA-like oxidoreductase" evidence="4">
    <location>
        <begin position="168"/>
        <end position="312"/>
    </location>
</feature>
<dbReference type="PANTHER" id="PTHR43818">
    <property type="entry name" value="BCDNA.GH03377"/>
    <property type="match status" value="1"/>
</dbReference>
<dbReference type="Pfam" id="PF22725">
    <property type="entry name" value="GFO_IDH_MocA_C3"/>
    <property type="match status" value="1"/>
</dbReference>
<dbReference type="Proteomes" id="UP001596154">
    <property type="component" value="Unassembled WGS sequence"/>
</dbReference>
<dbReference type="InterPro" id="IPR055170">
    <property type="entry name" value="GFO_IDH_MocA-like_dom"/>
</dbReference>
<dbReference type="InterPro" id="IPR000683">
    <property type="entry name" value="Gfo/Idh/MocA-like_OxRdtase_N"/>
</dbReference>
<dbReference type="Pfam" id="PF01408">
    <property type="entry name" value="GFO_IDH_MocA"/>
    <property type="match status" value="1"/>
</dbReference>
<evidence type="ECO:0000256" key="1">
    <source>
        <dbReference type="ARBA" id="ARBA00023002"/>
    </source>
</evidence>
<dbReference type="RefSeq" id="WP_381022532.1">
    <property type="nucleotide sequence ID" value="NZ_JBHSNY010000006.1"/>
</dbReference>
<keyword evidence="6" id="KW-1185">Reference proteome</keyword>
<evidence type="ECO:0000313" key="5">
    <source>
        <dbReference type="EMBL" id="MFC5635743.1"/>
    </source>
</evidence>
<proteinExistence type="predicted"/>
<evidence type="ECO:0000259" key="4">
    <source>
        <dbReference type="Pfam" id="PF22725"/>
    </source>
</evidence>
<dbReference type="Gene3D" id="3.40.50.720">
    <property type="entry name" value="NAD(P)-binding Rossmann-like Domain"/>
    <property type="match status" value="1"/>
</dbReference>
<feature type="region of interest" description="Disordered" evidence="2">
    <location>
        <begin position="1"/>
        <end position="28"/>
    </location>
</feature>
<dbReference type="InterPro" id="IPR036291">
    <property type="entry name" value="NAD(P)-bd_dom_sf"/>
</dbReference>
<feature type="domain" description="Gfo/Idh/MocA-like oxidoreductase N-terminal" evidence="3">
    <location>
        <begin position="29"/>
        <end position="153"/>
    </location>
</feature>
<comment type="caution">
    <text evidence="5">The sequence shown here is derived from an EMBL/GenBank/DDBJ whole genome shotgun (WGS) entry which is preliminary data.</text>
</comment>
<dbReference type="Gene3D" id="3.30.360.10">
    <property type="entry name" value="Dihydrodipicolinate Reductase, domain 2"/>
    <property type="match status" value="1"/>
</dbReference>
<dbReference type="EMBL" id="JBHSNY010000006">
    <property type="protein sequence ID" value="MFC5635743.1"/>
    <property type="molecule type" value="Genomic_DNA"/>
</dbReference>
<dbReference type="SUPFAM" id="SSF51735">
    <property type="entry name" value="NAD(P)-binding Rossmann-fold domains"/>
    <property type="match status" value="1"/>
</dbReference>
<gene>
    <name evidence="5" type="ORF">ACFPZJ_18480</name>
</gene>
<name>A0ABW0UQB5_9ACTN</name>
<reference evidence="6" key="1">
    <citation type="journal article" date="2019" name="Int. J. Syst. Evol. Microbiol.">
        <title>The Global Catalogue of Microorganisms (GCM) 10K type strain sequencing project: providing services to taxonomists for standard genome sequencing and annotation.</title>
        <authorList>
            <consortium name="The Broad Institute Genomics Platform"/>
            <consortium name="The Broad Institute Genome Sequencing Center for Infectious Disease"/>
            <person name="Wu L."/>
            <person name="Ma J."/>
        </authorList>
    </citation>
    <scope>NUCLEOTIDE SEQUENCE [LARGE SCALE GENOMIC DNA]</scope>
    <source>
        <strain evidence="6">CGMCC 4.7248</strain>
    </source>
</reference>
<dbReference type="SUPFAM" id="SSF55347">
    <property type="entry name" value="Glyceraldehyde-3-phosphate dehydrogenase-like, C-terminal domain"/>
    <property type="match status" value="1"/>
</dbReference>